<dbReference type="PIRSF" id="PIRSF000386">
    <property type="entry name" value="tRNA_mtase"/>
    <property type="match status" value="1"/>
</dbReference>
<dbReference type="HAMAP" id="MF_00605">
    <property type="entry name" value="TrmD"/>
    <property type="match status" value="1"/>
</dbReference>
<evidence type="ECO:0000256" key="12">
    <source>
        <dbReference type="ARBA" id="ARBA00029736"/>
    </source>
</evidence>
<evidence type="ECO:0000256" key="14">
    <source>
        <dbReference type="ARBA" id="ARBA00047783"/>
    </source>
</evidence>
<dbReference type="FunFam" id="3.40.1280.10:FF:000001">
    <property type="entry name" value="tRNA (guanine-N(1)-)-methyltransferase"/>
    <property type="match status" value="1"/>
</dbReference>
<evidence type="ECO:0000256" key="8">
    <source>
        <dbReference type="ARBA" id="ARBA00022603"/>
    </source>
</evidence>
<evidence type="ECO:0000256" key="5">
    <source>
        <dbReference type="ARBA" id="ARBA00012807"/>
    </source>
</evidence>
<dbReference type="CDD" id="cd18080">
    <property type="entry name" value="TrmD-like"/>
    <property type="match status" value="1"/>
</dbReference>
<comment type="function">
    <text evidence="1">Specifically methylates guanosine-37 in various tRNAs.</text>
</comment>
<dbReference type="GO" id="GO:0005829">
    <property type="term" value="C:cytosol"/>
    <property type="evidence" value="ECO:0007669"/>
    <property type="project" value="TreeGrafter"/>
</dbReference>
<comment type="subcellular location">
    <subcellularLocation>
        <location evidence="2">Cytoplasm</location>
    </subcellularLocation>
</comment>
<organism evidence="16">
    <name type="scientific">marine metagenome</name>
    <dbReference type="NCBI Taxonomy" id="408172"/>
    <lineage>
        <taxon>unclassified sequences</taxon>
        <taxon>metagenomes</taxon>
        <taxon>ecological metagenomes</taxon>
    </lineage>
</organism>
<reference evidence="16" key="1">
    <citation type="submission" date="2018-05" db="EMBL/GenBank/DDBJ databases">
        <authorList>
            <person name="Lanie J.A."/>
            <person name="Ng W.-L."/>
            <person name="Kazmierczak K.M."/>
            <person name="Andrzejewski T.M."/>
            <person name="Davidsen T.M."/>
            <person name="Wayne K.J."/>
            <person name="Tettelin H."/>
            <person name="Glass J.I."/>
            <person name="Rusch D."/>
            <person name="Podicherti R."/>
            <person name="Tsui H.-C.T."/>
            <person name="Winkler M.E."/>
        </authorList>
    </citation>
    <scope>NUCLEOTIDE SEQUENCE</scope>
</reference>
<keyword evidence="9" id="KW-0808">Transferase</keyword>
<evidence type="ECO:0000256" key="3">
    <source>
        <dbReference type="ARBA" id="ARBA00007630"/>
    </source>
</evidence>
<name>A0A382DSI6_9ZZZZ</name>
<evidence type="ECO:0000256" key="11">
    <source>
        <dbReference type="ARBA" id="ARBA00022694"/>
    </source>
</evidence>
<protein>
    <recommendedName>
        <fullName evidence="6">tRNA (guanine-N(1)-)-methyltransferase</fullName>
        <ecNumber evidence="5">2.1.1.228</ecNumber>
    </recommendedName>
    <alternativeName>
        <fullName evidence="12">M1G-methyltransferase</fullName>
    </alternativeName>
    <alternativeName>
        <fullName evidence="13">tRNA [GM37] methyltransferase</fullName>
    </alternativeName>
</protein>
<dbReference type="InterPro" id="IPR023148">
    <property type="entry name" value="tRNA_m1G_MeTrfase_C_sf"/>
</dbReference>
<keyword evidence="8" id="KW-0489">Methyltransferase</keyword>
<keyword evidence="7" id="KW-0963">Cytoplasm</keyword>
<evidence type="ECO:0000256" key="10">
    <source>
        <dbReference type="ARBA" id="ARBA00022691"/>
    </source>
</evidence>
<evidence type="ECO:0000256" key="2">
    <source>
        <dbReference type="ARBA" id="ARBA00004496"/>
    </source>
</evidence>
<accession>A0A382DSI6</accession>
<comment type="subunit">
    <text evidence="4">Homodimer.</text>
</comment>
<dbReference type="NCBIfam" id="NF000648">
    <property type="entry name" value="PRK00026.1"/>
    <property type="match status" value="1"/>
</dbReference>
<dbReference type="PANTHER" id="PTHR46417">
    <property type="entry name" value="TRNA (GUANINE-N(1)-)-METHYLTRANSFERASE"/>
    <property type="match status" value="1"/>
</dbReference>
<dbReference type="Pfam" id="PF01746">
    <property type="entry name" value="tRNA_m1G_MT"/>
    <property type="match status" value="1"/>
</dbReference>
<dbReference type="InterPro" id="IPR029028">
    <property type="entry name" value="Alpha/beta_knot_MTases"/>
</dbReference>
<dbReference type="AlphaFoldDB" id="A0A382DSI6"/>
<dbReference type="PANTHER" id="PTHR46417:SF1">
    <property type="entry name" value="TRNA (GUANINE-N(1)-)-METHYLTRANSFERASE"/>
    <property type="match status" value="1"/>
</dbReference>
<evidence type="ECO:0000256" key="13">
    <source>
        <dbReference type="ARBA" id="ARBA00033392"/>
    </source>
</evidence>
<keyword evidence="10" id="KW-0949">S-adenosyl-L-methionine</keyword>
<dbReference type="InterPro" id="IPR002649">
    <property type="entry name" value="tRNA_m1G_MeTrfase_TrmD"/>
</dbReference>
<keyword evidence="11" id="KW-0819">tRNA processing</keyword>
<evidence type="ECO:0000256" key="6">
    <source>
        <dbReference type="ARBA" id="ARBA00014679"/>
    </source>
</evidence>
<dbReference type="InterPro" id="IPR029026">
    <property type="entry name" value="tRNA_m1G_MTases_N"/>
</dbReference>
<evidence type="ECO:0000256" key="4">
    <source>
        <dbReference type="ARBA" id="ARBA00011738"/>
    </source>
</evidence>
<comment type="catalytic activity">
    <reaction evidence="14">
        <text>guanosine(37) in tRNA + S-adenosyl-L-methionine = N(1)-methylguanosine(37) in tRNA + S-adenosyl-L-homocysteine + H(+)</text>
        <dbReference type="Rhea" id="RHEA:36899"/>
        <dbReference type="Rhea" id="RHEA-COMP:10145"/>
        <dbReference type="Rhea" id="RHEA-COMP:10147"/>
        <dbReference type="ChEBI" id="CHEBI:15378"/>
        <dbReference type="ChEBI" id="CHEBI:57856"/>
        <dbReference type="ChEBI" id="CHEBI:59789"/>
        <dbReference type="ChEBI" id="CHEBI:73542"/>
        <dbReference type="ChEBI" id="CHEBI:74269"/>
        <dbReference type="EC" id="2.1.1.228"/>
    </reaction>
</comment>
<evidence type="ECO:0000256" key="1">
    <source>
        <dbReference type="ARBA" id="ARBA00002634"/>
    </source>
</evidence>
<evidence type="ECO:0000256" key="7">
    <source>
        <dbReference type="ARBA" id="ARBA00022490"/>
    </source>
</evidence>
<dbReference type="EC" id="2.1.1.228" evidence="5"/>
<dbReference type="FunFam" id="1.10.1270.20:FF:000001">
    <property type="entry name" value="tRNA (guanine-N(1)-)-methyltransferase"/>
    <property type="match status" value="1"/>
</dbReference>
<comment type="similarity">
    <text evidence="3">Belongs to the RNA methyltransferase TrmD family.</text>
</comment>
<dbReference type="Gene3D" id="1.10.1270.20">
    <property type="entry name" value="tRNA(m1g37)methyltransferase, domain 2"/>
    <property type="match status" value="1"/>
</dbReference>
<dbReference type="GO" id="GO:0052906">
    <property type="term" value="F:tRNA (guanine(37)-N1)-methyltransferase activity"/>
    <property type="evidence" value="ECO:0007669"/>
    <property type="project" value="UniProtKB-EC"/>
</dbReference>
<proteinExistence type="inferred from homology"/>
<dbReference type="EMBL" id="UINC01040811">
    <property type="protein sequence ID" value="SVB41215.1"/>
    <property type="molecule type" value="Genomic_DNA"/>
</dbReference>
<sequence>MRIDVFTIFPEMIGDYVGRSILGRASDAGLLEVNARDLRAATSDVHRTVDDSPFGGGAGMVLMPDPIFAAVEAAEPPRPLILLDPAGRRFDQGVAHELAARDGFSLLCGRYEGVDERIRGELCDEELSIGDLVLAGGELAALVVVEAVARLLPGVLGNEASTDEESFSSGLLEYPQYTRPADFRGNEVPEVLRSGDHARIAQWRHAMAIHRTLERRPDLIQRRGGLTDEERSLLEFHGLAGPTADTATDGA</sequence>
<feature type="domain" description="tRNA methyltransferase TRMD/TRM10-type" evidence="15">
    <location>
        <begin position="1"/>
        <end position="221"/>
    </location>
</feature>
<dbReference type="Gene3D" id="3.40.1280.10">
    <property type="match status" value="1"/>
</dbReference>
<dbReference type="NCBIfam" id="TIGR00088">
    <property type="entry name" value="trmD"/>
    <property type="match status" value="1"/>
</dbReference>
<dbReference type="InterPro" id="IPR016009">
    <property type="entry name" value="tRNA_MeTrfase_TRMD/TRM10"/>
</dbReference>
<gene>
    <name evidence="16" type="ORF">METZ01_LOCUS194069</name>
</gene>
<evidence type="ECO:0000256" key="9">
    <source>
        <dbReference type="ARBA" id="ARBA00022679"/>
    </source>
</evidence>
<evidence type="ECO:0000259" key="15">
    <source>
        <dbReference type="Pfam" id="PF01746"/>
    </source>
</evidence>
<dbReference type="SUPFAM" id="SSF75217">
    <property type="entry name" value="alpha/beta knot"/>
    <property type="match status" value="1"/>
</dbReference>
<dbReference type="GO" id="GO:0002939">
    <property type="term" value="P:tRNA N1-guanine methylation"/>
    <property type="evidence" value="ECO:0007669"/>
    <property type="project" value="TreeGrafter"/>
</dbReference>
<evidence type="ECO:0000313" key="16">
    <source>
        <dbReference type="EMBL" id="SVB41215.1"/>
    </source>
</evidence>